<keyword evidence="2" id="KW-1185">Reference proteome</keyword>
<sequence>MYLGDQDLRASNIALKRYSHVLRGARTEVKSLPLRAHLMWTSGAVLPTPIDAWVVHTEDLEAIISAFKTTPILVHVCYASCLDRLNYYAIWPPHIVRAAQEGRAKSMQIGCYMWGATSCNANEIKANQGPIAKS</sequence>
<evidence type="ECO:0000313" key="1">
    <source>
        <dbReference type="EMBL" id="KAK7315679.1"/>
    </source>
</evidence>
<protein>
    <submittedName>
        <fullName evidence="1">Uncharacterized protein</fullName>
    </submittedName>
</protein>
<comment type="caution">
    <text evidence="1">The sequence shown here is derived from an EMBL/GenBank/DDBJ whole genome shotgun (WGS) entry which is preliminary data.</text>
</comment>
<accession>A0AAN9PZM2</accession>
<dbReference type="Proteomes" id="UP001367508">
    <property type="component" value="Unassembled WGS sequence"/>
</dbReference>
<proteinExistence type="predicted"/>
<dbReference type="AlphaFoldDB" id="A0AAN9PZM2"/>
<gene>
    <name evidence="1" type="ORF">VNO77_34246</name>
</gene>
<reference evidence="1 2" key="1">
    <citation type="submission" date="2024-01" db="EMBL/GenBank/DDBJ databases">
        <title>The genomes of 5 underutilized Papilionoideae crops provide insights into root nodulation and disease resistanc.</title>
        <authorList>
            <person name="Jiang F."/>
        </authorList>
    </citation>
    <scope>NUCLEOTIDE SEQUENCE [LARGE SCALE GENOMIC DNA]</scope>
    <source>
        <strain evidence="1">LVBAO_FW01</strain>
        <tissue evidence="1">Leaves</tissue>
    </source>
</reference>
<dbReference type="EMBL" id="JAYMYQ010000008">
    <property type="protein sequence ID" value="KAK7315679.1"/>
    <property type="molecule type" value="Genomic_DNA"/>
</dbReference>
<evidence type="ECO:0000313" key="2">
    <source>
        <dbReference type="Proteomes" id="UP001367508"/>
    </source>
</evidence>
<name>A0AAN9PZM2_CANGL</name>
<organism evidence="1 2">
    <name type="scientific">Canavalia gladiata</name>
    <name type="common">Sword bean</name>
    <name type="synonym">Dolichos gladiatus</name>
    <dbReference type="NCBI Taxonomy" id="3824"/>
    <lineage>
        <taxon>Eukaryota</taxon>
        <taxon>Viridiplantae</taxon>
        <taxon>Streptophyta</taxon>
        <taxon>Embryophyta</taxon>
        <taxon>Tracheophyta</taxon>
        <taxon>Spermatophyta</taxon>
        <taxon>Magnoliopsida</taxon>
        <taxon>eudicotyledons</taxon>
        <taxon>Gunneridae</taxon>
        <taxon>Pentapetalae</taxon>
        <taxon>rosids</taxon>
        <taxon>fabids</taxon>
        <taxon>Fabales</taxon>
        <taxon>Fabaceae</taxon>
        <taxon>Papilionoideae</taxon>
        <taxon>50 kb inversion clade</taxon>
        <taxon>NPAAA clade</taxon>
        <taxon>indigoferoid/millettioid clade</taxon>
        <taxon>Phaseoleae</taxon>
        <taxon>Canavalia</taxon>
    </lineage>
</organism>